<comment type="similarity">
    <text evidence="3">Belongs to the TSSC4 family.</text>
</comment>
<dbReference type="GO" id="GO:0005681">
    <property type="term" value="C:spliceosomal complex"/>
    <property type="evidence" value="ECO:0007669"/>
    <property type="project" value="UniProtKB-KW"/>
</dbReference>
<dbReference type="PANTHER" id="PTHR13445:SF3">
    <property type="entry name" value="U5 SMALL NUCLEAR RIBONUCLEOPROTEIN TSSC4"/>
    <property type="match status" value="1"/>
</dbReference>
<feature type="region of interest" description="Disordered" evidence="11">
    <location>
        <begin position="37"/>
        <end position="87"/>
    </location>
</feature>
<feature type="region of interest" description="Disordered" evidence="11">
    <location>
        <begin position="297"/>
        <end position="335"/>
    </location>
</feature>
<evidence type="ECO:0000256" key="4">
    <source>
        <dbReference type="ARBA" id="ARBA00022490"/>
    </source>
</evidence>
<evidence type="ECO:0000256" key="9">
    <source>
        <dbReference type="ARBA" id="ARBA00035304"/>
    </source>
</evidence>
<dbReference type="GO" id="GO:0008380">
    <property type="term" value="P:RNA splicing"/>
    <property type="evidence" value="ECO:0007669"/>
    <property type="project" value="UniProtKB-KW"/>
</dbReference>
<dbReference type="GO" id="GO:0006397">
    <property type="term" value="P:mRNA processing"/>
    <property type="evidence" value="ECO:0007669"/>
    <property type="project" value="UniProtKB-KW"/>
</dbReference>
<evidence type="ECO:0000256" key="5">
    <source>
        <dbReference type="ARBA" id="ARBA00022664"/>
    </source>
</evidence>
<evidence type="ECO:0000256" key="7">
    <source>
        <dbReference type="ARBA" id="ARBA00023187"/>
    </source>
</evidence>
<evidence type="ECO:0000256" key="11">
    <source>
        <dbReference type="SAM" id="MobiDB-lite"/>
    </source>
</evidence>
<evidence type="ECO:0000256" key="8">
    <source>
        <dbReference type="ARBA" id="ARBA00023242"/>
    </source>
</evidence>
<accession>A0A7N0UPN5</accession>
<keyword evidence="7" id="KW-0508">mRNA splicing</keyword>
<evidence type="ECO:0000256" key="2">
    <source>
        <dbReference type="ARBA" id="ARBA00004496"/>
    </source>
</evidence>
<comment type="subcellular location">
    <subcellularLocation>
        <location evidence="2">Cytoplasm</location>
    </subcellularLocation>
    <subcellularLocation>
        <location evidence="1">Nucleus</location>
    </subcellularLocation>
</comment>
<keyword evidence="4" id="KW-0963">Cytoplasm</keyword>
<keyword evidence="8" id="KW-0539">Nucleus</keyword>
<evidence type="ECO:0000256" key="6">
    <source>
        <dbReference type="ARBA" id="ARBA00022728"/>
    </source>
</evidence>
<reference evidence="12" key="1">
    <citation type="submission" date="2021-01" db="UniProtKB">
        <authorList>
            <consortium name="EnsemblPlants"/>
        </authorList>
    </citation>
    <scope>IDENTIFICATION</scope>
</reference>
<dbReference type="Gramene" id="Kaladp0076s0149.1.v1.1">
    <property type="protein sequence ID" value="Kaladp0076s0149.1.v1.1"/>
    <property type="gene ID" value="Kaladp0076s0149.v1.1"/>
</dbReference>
<organism evidence="12 13">
    <name type="scientific">Kalanchoe fedtschenkoi</name>
    <name type="common">Lavender scallops</name>
    <name type="synonym">South American air plant</name>
    <dbReference type="NCBI Taxonomy" id="63787"/>
    <lineage>
        <taxon>Eukaryota</taxon>
        <taxon>Viridiplantae</taxon>
        <taxon>Streptophyta</taxon>
        <taxon>Embryophyta</taxon>
        <taxon>Tracheophyta</taxon>
        <taxon>Spermatophyta</taxon>
        <taxon>Magnoliopsida</taxon>
        <taxon>eudicotyledons</taxon>
        <taxon>Gunneridae</taxon>
        <taxon>Pentapetalae</taxon>
        <taxon>Saxifragales</taxon>
        <taxon>Crassulaceae</taxon>
        <taxon>Kalanchoe</taxon>
    </lineage>
</organism>
<keyword evidence="6" id="KW-0747">Spliceosome</keyword>
<keyword evidence="13" id="KW-1185">Reference proteome</keyword>
<dbReference type="GO" id="GO:0005737">
    <property type="term" value="C:cytoplasm"/>
    <property type="evidence" value="ECO:0007669"/>
    <property type="project" value="UniProtKB-SubCell"/>
</dbReference>
<feature type="compositionally biased region" description="Acidic residues" evidence="11">
    <location>
        <begin position="57"/>
        <end position="70"/>
    </location>
</feature>
<dbReference type="OMA" id="MDESFRV"/>
<protein>
    <recommendedName>
        <fullName evidence="9">U5 small nuclear ribonucleoprotein TSSC4</fullName>
    </recommendedName>
</protein>
<sequence length="389" mass="43852">MEDSFKVRVDRVFGSLSDDSQPLNSLWSLTDQEIERKERKNRHKLTPDHLTGPFGGDLEDVDDEDEEEEFHGDSSSGLSVKPDDHDQEEWQIRSSIGMDCTLDNEEEEDEFDKVAVGSVKIGERTYMINDYSSWESHELPTSVEDVVRDPRANHIAAELKLKEDARTIRNSKSSGGSQIVLPSTNTPTVIVKSILRNEKKAQLNSRKRVRFGPEIPGTLDEQAPDRPVKLAIRSGEGSQASFLPLPFDPRVPDFLRNPSKYTHYTFDSTDELCDEVANKNAYMDFINLVRKNHTRESQAVEDMDKSPGAITFTPRKKTGDNTTGSSVPTTRSSCKETYQVNRASPVILAHGEACAMEEDEPDRTPTCSTILRKAQRQYRAKSTLELLDE</sequence>
<dbReference type="PANTHER" id="PTHR13445">
    <property type="entry name" value="TUMOR SUPPRESSING SUBTRANSFERABLE CANDIDATE 4 TSSC4"/>
    <property type="match status" value="1"/>
</dbReference>
<evidence type="ECO:0000256" key="1">
    <source>
        <dbReference type="ARBA" id="ARBA00004123"/>
    </source>
</evidence>
<dbReference type="EnsemblPlants" id="Kaladp0076s0149.1.v1.1">
    <property type="protein sequence ID" value="Kaladp0076s0149.1.v1.1"/>
    <property type="gene ID" value="Kaladp0076s0149.v1.1"/>
</dbReference>
<evidence type="ECO:0000256" key="3">
    <source>
        <dbReference type="ARBA" id="ARBA00010362"/>
    </source>
</evidence>
<evidence type="ECO:0000313" key="12">
    <source>
        <dbReference type="EnsemblPlants" id="Kaladp0076s0149.1.v1.1"/>
    </source>
</evidence>
<dbReference type="AlphaFoldDB" id="A0A7N0UPN5"/>
<evidence type="ECO:0000256" key="10">
    <source>
        <dbReference type="ARBA" id="ARBA00045970"/>
    </source>
</evidence>
<comment type="function">
    <text evidence="10">Protein associated with the U5 snRNP, during its maturation and its post-splicing recycling and which is required for spliceosomal tri-snRNP complex assembly in the nucleus. Has a molecular sequestering activity and transiently hinders SNRNP200 binding sites for constitutive splicing factors that intervene later during the assembly of the spliceosome and splicing. Together with its molecular sequestering activity, may also function as a molecular adapter and placeholder, coordinating the assembly of the U5 snRNP and its association with the U4/U6 di-snRNP.</text>
</comment>
<dbReference type="InterPro" id="IPR029338">
    <property type="entry name" value="TSSC4"/>
</dbReference>
<evidence type="ECO:0000313" key="13">
    <source>
        <dbReference type="Proteomes" id="UP000594263"/>
    </source>
</evidence>
<feature type="compositionally biased region" description="Polar residues" evidence="11">
    <location>
        <begin position="320"/>
        <end position="335"/>
    </location>
</feature>
<keyword evidence="5" id="KW-0507">mRNA processing</keyword>
<dbReference type="Proteomes" id="UP000594263">
    <property type="component" value="Unplaced"/>
</dbReference>
<name>A0A7N0UPN5_KALFE</name>
<proteinExistence type="inferred from homology"/>